<dbReference type="Gene3D" id="2.40.10.120">
    <property type="match status" value="1"/>
</dbReference>
<dbReference type="RefSeq" id="WP_044429332.1">
    <property type="nucleotide sequence ID" value="NZ_BJYZ01000013.1"/>
</dbReference>
<dbReference type="Gene3D" id="2.30.42.10">
    <property type="match status" value="1"/>
</dbReference>
<dbReference type="SUPFAM" id="SSF50494">
    <property type="entry name" value="Trypsin-like serine proteases"/>
    <property type="match status" value="1"/>
</dbReference>
<evidence type="ECO:0000313" key="6">
    <source>
        <dbReference type="EMBL" id="GEO38750.1"/>
    </source>
</evidence>
<dbReference type="PANTHER" id="PTHR43343:SF3">
    <property type="entry name" value="PROTEASE DO-LIKE 8, CHLOROPLASTIC"/>
    <property type="match status" value="1"/>
</dbReference>
<protein>
    <submittedName>
        <fullName evidence="6">2-alkenal reductase</fullName>
    </submittedName>
</protein>
<evidence type="ECO:0000256" key="2">
    <source>
        <dbReference type="ARBA" id="ARBA00022670"/>
    </source>
</evidence>
<dbReference type="SUPFAM" id="SSF50156">
    <property type="entry name" value="PDZ domain-like"/>
    <property type="match status" value="1"/>
</dbReference>
<dbReference type="PROSITE" id="PS50106">
    <property type="entry name" value="PDZ"/>
    <property type="match status" value="1"/>
</dbReference>
<dbReference type="PRINTS" id="PR00834">
    <property type="entry name" value="PROTEASES2C"/>
</dbReference>
<keyword evidence="3" id="KW-0378">Hydrolase</keyword>
<dbReference type="Proteomes" id="UP000321523">
    <property type="component" value="Unassembled WGS sequence"/>
</dbReference>
<keyword evidence="2" id="KW-0645">Protease</keyword>
<keyword evidence="4" id="KW-0720">Serine protease</keyword>
<dbReference type="Pfam" id="PF13180">
    <property type="entry name" value="PDZ_2"/>
    <property type="match status" value="1"/>
</dbReference>
<dbReference type="InterPro" id="IPR001478">
    <property type="entry name" value="PDZ"/>
</dbReference>
<evidence type="ECO:0000313" key="7">
    <source>
        <dbReference type="Proteomes" id="UP000321523"/>
    </source>
</evidence>
<comment type="similarity">
    <text evidence="1">Belongs to the peptidase S1C family.</text>
</comment>
<dbReference type="FunFam" id="2.40.10.10:FF:000001">
    <property type="entry name" value="Periplasmic serine protease DegS"/>
    <property type="match status" value="1"/>
</dbReference>
<dbReference type="InterPro" id="IPR001940">
    <property type="entry name" value="Peptidase_S1C"/>
</dbReference>
<dbReference type="InterPro" id="IPR036034">
    <property type="entry name" value="PDZ_sf"/>
</dbReference>
<name>A0A512DRB6_9PROT</name>
<reference evidence="6 7" key="1">
    <citation type="submission" date="2019-07" db="EMBL/GenBank/DDBJ databases">
        <title>Whole genome shotgun sequence of Skermanella aerolata NBRC 106429.</title>
        <authorList>
            <person name="Hosoyama A."/>
            <person name="Uohara A."/>
            <person name="Ohji S."/>
            <person name="Ichikawa N."/>
        </authorList>
    </citation>
    <scope>NUCLEOTIDE SEQUENCE [LARGE SCALE GENOMIC DNA]</scope>
    <source>
        <strain evidence="6 7">NBRC 106429</strain>
    </source>
</reference>
<evidence type="ECO:0000259" key="5">
    <source>
        <dbReference type="PROSITE" id="PS50106"/>
    </source>
</evidence>
<evidence type="ECO:0000256" key="1">
    <source>
        <dbReference type="ARBA" id="ARBA00010541"/>
    </source>
</evidence>
<evidence type="ECO:0000256" key="4">
    <source>
        <dbReference type="ARBA" id="ARBA00022825"/>
    </source>
</evidence>
<dbReference type="PANTHER" id="PTHR43343">
    <property type="entry name" value="PEPTIDASE S12"/>
    <property type="match status" value="1"/>
</dbReference>
<evidence type="ECO:0000256" key="3">
    <source>
        <dbReference type="ARBA" id="ARBA00022801"/>
    </source>
</evidence>
<comment type="caution">
    <text evidence="6">The sequence shown here is derived from an EMBL/GenBank/DDBJ whole genome shotgun (WGS) entry which is preliminary data.</text>
</comment>
<gene>
    <name evidence="6" type="primary">degP_1</name>
    <name evidence="6" type="ORF">SAE02_28980</name>
</gene>
<dbReference type="GO" id="GO:0004252">
    <property type="term" value="F:serine-type endopeptidase activity"/>
    <property type="evidence" value="ECO:0007669"/>
    <property type="project" value="InterPro"/>
</dbReference>
<feature type="domain" description="PDZ" evidence="5">
    <location>
        <begin position="255"/>
        <end position="349"/>
    </location>
</feature>
<dbReference type="SMART" id="SM00228">
    <property type="entry name" value="PDZ"/>
    <property type="match status" value="1"/>
</dbReference>
<dbReference type="InterPro" id="IPR051201">
    <property type="entry name" value="Chloro_Bact_Ser_Proteases"/>
</dbReference>
<dbReference type="InterPro" id="IPR009003">
    <property type="entry name" value="Peptidase_S1_PA"/>
</dbReference>
<organism evidence="6 7">
    <name type="scientific">Skermanella aerolata</name>
    <dbReference type="NCBI Taxonomy" id="393310"/>
    <lineage>
        <taxon>Bacteria</taxon>
        <taxon>Pseudomonadati</taxon>
        <taxon>Pseudomonadota</taxon>
        <taxon>Alphaproteobacteria</taxon>
        <taxon>Rhodospirillales</taxon>
        <taxon>Azospirillaceae</taxon>
        <taxon>Skermanella</taxon>
    </lineage>
</organism>
<dbReference type="GO" id="GO:0006508">
    <property type="term" value="P:proteolysis"/>
    <property type="evidence" value="ECO:0007669"/>
    <property type="project" value="UniProtKB-KW"/>
</dbReference>
<proteinExistence type="inferred from homology"/>
<dbReference type="Pfam" id="PF13365">
    <property type="entry name" value="Trypsin_2"/>
    <property type="match status" value="1"/>
</dbReference>
<sequence>MGGQRFWRYMLVWALLVATIWFGDRFVRGVLLTADEPRAVTPRGSLSETERSTISLFDATAPSVVYIFTDRAEAPGELGGRGTRGAGSGFIWDAAGHVVTNHHVVEGATRVAVRLDNGEAIPATVIGTAPNSDLAVLRLSETRAALRAIPIGSSTDLKVGQSVFAIGNPFGLTRSLSTGVISALERRLPTGGGREIVGVIQTDAAINPGNSGGPLLDSAGRLIGVNTAILSGSGSSAGIGFAVPVNTVNRIVPALIREGKVPTPGIGIRVAPEEIAAQLGVSGVVIAEVIPGSAADRAGLRGFGRSAQRVGDVITHAEGKPVSSLADLATELDRAGIGHSVTLTVQRDGRSFTVDVTVIDIS</sequence>
<accession>A0A512DRB6</accession>
<keyword evidence="7" id="KW-1185">Reference proteome</keyword>
<dbReference type="AlphaFoldDB" id="A0A512DRB6"/>
<dbReference type="EMBL" id="BJYZ01000013">
    <property type="protein sequence ID" value="GEO38750.1"/>
    <property type="molecule type" value="Genomic_DNA"/>
</dbReference>